<proteinExistence type="predicted"/>
<dbReference type="EMBL" id="CM000881">
    <property type="protein sequence ID" value="KQK09287.1"/>
    <property type="molecule type" value="Genomic_DNA"/>
</dbReference>
<dbReference type="PANTHER" id="PTHR45708">
    <property type="entry name" value="ENDOCHITINASE"/>
    <property type="match status" value="1"/>
</dbReference>
<dbReference type="PROSITE" id="PS51910">
    <property type="entry name" value="GH18_2"/>
    <property type="match status" value="1"/>
</dbReference>
<keyword evidence="5" id="KW-1185">Reference proteome</keyword>
<evidence type="ECO:0000313" key="5">
    <source>
        <dbReference type="Proteomes" id="UP000008810"/>
    </source>
</evidence>
<feature type="non-terminal residue" evidence="3">
    <location>
        <position position="1"/>
    </location>
</feature>
<evidence type="ECO:0000256" key="1">
    <source>
        <dbReference type="SAM" id="SignalP"/>
    </source>
</evidence>
<dbReference type="EnsemblPlants" id="KQK09287">
    <property type="protein sequence ID" value="KQK09287"/>
    <property type="gene ID" value="BRADI_2g47196v3"/>
</dbReference>
<reference evidence="3" key="2">
    <citation type="submission" date="2017-06" db="EMBL/GenBank/DDBJ databases">
        <title>WGS assembly of Brachypodium distachyon.</title>
        <authorList>
            <consortium name="The International Brachypodium Initiative"/>
            <person name="Lucas S."/>
            <person name="Harmon-Smith M."/>
            <person name="Lail K."/>
            <person name="Tice H."/>
            <person name="Grimwood J."/>
            <person name="Bruce D."/>
            <person name="Barry K."/>
            <person name="Shu S."/>
            <person name="Lindquist E."/>
            <person name="Wang M."/>
            <person name="Pitluck S."/>
            <person name="Vogel J.P."/>
            <person name="Garvin D.F."/>
            <person name="Mockler T.C."/>
            <person name="Schmutz J."/>
            <person name="Rokhsar D."/>
            <person name="Bevan M.W."/>
        </authorList>
    </citation>
    <scope>NUCLEOTIDE SEQUENCE</scope>
    <source>
        <strain evidence="3">Bd21</strain>
    </source>
</reference>
<evidence type="ECO:0000313" key="4">
    <source>
        <dbReference type="EnsemblPlants" id="KQK09287"/>
    </source>
</evidence>
<dbReference type="GO" id="GO:0005576">
    <property type="term" value="C:extracellular region"/>
    <property type="evidence" value="ECO:0000318"/>
    <property type="project" value="GO_Central"/>
</dbReference>
<dbReference type="Gene3D" id="3.20.20.80">
    <property type="entry name" value="Glycosidases"/>
    <property type="match status" value="2"/>
</dbReference>
<reference evidence="4" key="3">
    <citation type="submission" date="2018-08" db="UniProtKB">
        <authorList>
            <consortium name="EnsemblPlants"/>
        </authorList>
    </citation>
    <scope>IDENTIFICATION</scope>
    <source>
        <strain evidence="4">cv. Bd21</strain>
    </source>
</reference>
<dbReference type="Pfam" id="PF00704">
    <property type="entry name" value="Glyco_hydro_18"/>
    <property type="match status" value="1"/>
</dbReference>
<feature type="chain" id="PRO_5033724894" description="GH18 domain-containing protein" evidence="1">
    <location>
        <begin position="27"/>
        <end position="284"/>
    </location>
</feature>
<dbReference type="SUPFAM" id="SSF51445">
    <property type="entry name" value="(Trans)glycosidases"/>
    <property type="match status" value="1"/>
</dbReference>
<gene>
    <name evidence="3" type="ORF">BRADI_2g47196v3</name>
</gene>
<dbReference type="InterPro" id="IPR050542">
    <property type="entry name" value="Glycosyl_Hydrlase18_Chitinase"/>
</dbReference>
<evidence type="ECO:0000259" key="2">
    <source>
        <dbReference type="PROSITE" id="PS51910"/>
    </source>
</evidence>
<accession>A0A0Q3GDP0</accession>
<dbReference type="PANTHER" id="PTHR45708:SF25">
    <property type="entry name" value="CHITINASE"/>
    <property type="match status" value="1"/>
</dbReference>
<dbReference type="InParanoid" id="A0A0Q3GDP0"/>
<dbReference type="OrthoDB" id="6020543at2759"/>
<sequence>CAQKLLHASSFLLLTVSSLLAIATHATPPSPVRIAVYWGRNGADSTLEETCRTGLYAYVNLAYLAEFGGGMTPSKGVKVLLSIGGTFSGNYKLSSASDAQDVAAYLWNNFLGGTSAVPRPLGNASLDGIDFEVENGLGIEYYDDLAKNPVTLFDGATAGRKYMLTAAPTYCPYSGQTLDRVLRTGLFDHVWVKFYDSFVCESAVGNYRPDASIATDGFIGLQTLASRVLPVLKRSANYGGIMLWDRNSDAGIGYSAKLRSMVANNDIDFFKRFLIINTFIFVQI</sequence>
<evidence type="ECO:0000313" key="3">
    <source>
        <dbReference type="EMBL" id="KQK09287.1"/>
    </source>
</evidence>
<reference evidence="3 4" key="1">
    <citation type="journal article" date="2010" name="Nature">
        <title>Genome sequencing and analysis of the model grass Brachypodium distachyon.</title>
        <authorList>
            <consortium name="International Brachypodium Initiative"/>
        </authorList>
    </citation>
    <scope>NUCLEOTIDE SEQUENCE [LARGE SCALE GENOMIC DNA]</scope>
    <source>
        <strain evidence="3 4">Bd21</strain>
    </source>
</reference>
<dbReference type="Proteomes" id="UP000008810">
    <property type="component" value="Chromosome 2"/>
</dbReference>
<dbReference type="InterPro" id="IPR017853">
    <property type="entry name" value="GH"/>
</dbReference>
<name>A0A0Q3GDP0_BRADI</name>
<dbReference type="InterPro" id="IPR001223">
    <property type="entry name" value="Glyco_hydro18_cat"/>
</dbReference>
<dbReference type="Gramene" id="KQK09287">
    <property type="protein sequence ID" value="KQK09287"/>
    <property type="gene ID" value="BRADI_2g47196v3"/>
</dbReference>
<feature type="domain" description="GH18" evidence="2">
    <location>
        <begin position="32"/>
        <end position="265"/>
    </location>
</feature>
<protein>
    <recommendedName>
        <fullName evidence="2">GH18 domain-containing protein</fullName>
    </recommendedName>
</protein>
<organism evidence="3">
    <name type="scientific">Brachypodium distachyon</name>
    <name type="common">Purple false brome</name>
    <name type="synonym">Trachynia distachya</name>
    <dbReference type="NCBI Taxonomy" id="15368"/>
    <lineage>
        <taxon>Eukaryota</taxon>
        <taxon>Viridiplantae</taxon>
        <taxon>Streptophyta</taxon>
        <taxon>Embryophyta</taxon>
        <taxon>Tracheophyta</taxon>
        <taxon>Spermatophyta</taxon>
        <taxon>Magnoliopsida</taxon>
        <taxon>Liliopsida</taxon>
        <taxon>Poales</taxon>
        <taxon>Poaceae</taxon>
        <taxon>BOP clade</taxon>
        <taxon>Pooideae</taxon>
        <taxon>Stipodae</taxon>
        <taxon>Brachypodieae</taxon>
        <taxon>Brachypodium</taxon>
    </lineage>
</organism>
<dbReference type="AlphaFoldDB" id="A0A0Q3GDP0"/>
<dbReference type="GO" id="GO:0050832">
    <property type="term" value="P:defense response to fungus"/>
    <property type="evidence" value="ECO:0000318"/>
    <property type="project" value="GO_Central"/>
</dbReference>
<feature type="signal peptide" evidence="1">
    <location>
        <begin position="1"/>
        <end position="26"/>
    </location>
</feature>
<dbReference type="GO" id="GO:0005975">
    <property type="term" value="P:carbohydrate metabolic process"/>
    <property type="evidence" value="ECO:0007669"/>
    <property type="project" value="InterPro"/>
</dbReference>
<keyword evidence="1" id="KW-0732">Signal</keyword>